<evidence type="ECO:0000313" key="3">
    <source>
        <dbReference type="EMBL" id="MBB3193889.1"/>
    </source>
</evidence>
<gene>
    <name evidence="3" type="ORF">FHS28_001274</name>
</gene>
<feature type="region of interest" description="Disordered" evidence="1">
    <location>
        <begin position="174"/>
        <end position="244"/>
    </location>
</feature>
<feature type="domain" description="OTU" evidence="2">
    <location>
        <begin position="340"/>
        <end position="419"/>
    </location>
</feature>
<dbReference type="InterPro" id="IPR003323">
    <property type="entry name" value="OTU_dom"/>
</dbReference>
<dbReference type="RefSeq" id="WP_088449790.1">
    <property type="nucleotide sequence ID" value="NZ_JACHXO010000002.1"/>
</dbReference>
<dbReference type="Proteomes" id="UP000574369">
    <property type="component" value="Unassembled WGS sequence"/>
</dbReference>
<sequence>MFSIYSGSAGPLSRIYEIAEGKTVTLKEMEALELKRMTGKVCEMAAAVVDTAVAADPRAPHRVDAPIGVIEALIMDFVLWFMSADPDRIAADTELRELPTLMDDLKPVLRMLSPAEGKLIRQGLCESGQLWRMVCALSPSPLMNPDAKVHSPQYDAMRTRFLKWVNEVSRELSTRDAASESKAAQTSRPTCKTALRPRAEGVATATHSGASLATPASSLRAAASAPSSGAQPASGRTMPARPAPLPPLPPLLLEAARQIRTLHAWSGVGGEIALYVMPHVKGWPAGRGLKIIGADGTPRIEIPASHENESASGHRPRAAAAPVILSLDPERGHYSAQVNGRKVPTPPGGDCFYRSVLAGLGTADRTALLQSIGADVEAPFGDETLLKLRNATADQLVADPTRFAPMLELLQFAGQTHAD</sequence>
<feature type="compositionally biased region" description="Low complexity" evidence="1">
    <location>
        <begin position="210"/>
        <end position="240"/>
    </location>
</feature>
<evidence type="ECO:0000313" key="4">
    <source>
        <dbReference type="Proteomes" id="UP000574369"/>
    </source>
</evidence>
<name>A0ABR6GRP9_9BURK</name>
<evidence type="ECO:0000256" key="1">
    <source>
        <dbReference type="SAM" id="MobiDB-lite"/>
    </source>
</evidence>
<reference evidence="3 4" key="1">
    <citation type="submission" date="2020-08" db="EMBL/GenBank/DDBJ databases">
        <title>Genomic Encyclopedia of Type Strains, Phase III (KMG-III): the genomes of soil and plant-associated and newly described type strains.</title>
        <authorList>
            <person name="Whitman W."/>
        </authorList>
    </citation>
    <scope>NUCLEOTIDE SEQUENCE [LARGE SCALE GENOMIC DNA]</scope>
    <source>
        <strain evidence="3 4">CECT 7247</strain>
    </source>
</reference>
<protein>
    <recommendedName>
        <fullName evidence="2">OTU domain-containing protein</fullName>
    </recommendedName>
</protein>
<organism evidence="3 4">
    <name type="scientific">Roseateles terrae</name>
    <dbReference type="NCBI Taxonomy" id="431060"/>
    <lineage>
        <taxon>Bacteria</taxon>
        <taxon>Pseudomonadati</taxon>
        <taxon>Pseudomonadota</taxon>
        <taxon>Betaproteobacteria</taxon>
        <taxon>Burkholderiales</taxon>
        <taxon>Sphaerotilaceae</taxon>
        <taxon>Roseateles</taxon>
    </lineage>
</organism>
<evidence type="ECO:0000259" key="2">
    <source>
        <dbReference type="PROSITE" id="PS50802"/>
    </source>
</evidence>
<comment type="caution">
    <text evidence="3">The sequence shown here is derived from an EMBL/GenBank/DDBJ whole genome shotgun (WGS) entry which is preliminary data.</text>
</comment>
<keyword evidence="4" id="KW-1185">Reference proteome</keyword>
<proteinExistence type="predicted"/>
<accession>A0ABR6GRP9</accession>
<dbReference type="PROSITE" id="PS50802">
    <property type="entry name" value="OTU"/>
    <property type="match status" value="1"/>
</dbReference>
<dbReference type="EMBL" id="JACHXO010000002">
    <property type="protein sequence ID" value="MBB3193889.1"/>
    <property type="molecule type" value="Genomic_DNA"/>
</dbReference>